<dbReference type="SUPFAM" id="SSF52096">
    <property type="entry name" value="ClpP/crotonase"/>
    <property type="match status" value="2"/>
</dbReference>
<dbReference type="Gene3D" id="3.90.226.10">
    <property type="entry name" value="2-enoyl-CoA Hydratase, Chain A, domain 1"/>
    <property type="match status" value="2"/>
</dbReference>
<evidence type="ECO:0000259" key="2">
    <source>
        <dbReference type="PROSITE" id="PS50989"/>
    </source>
</evidence>
<evidence type="ECO:0000313" key="4">
    <source>
        <dbReference type="Proteomes" id="UP000187651"/>
    </source>
</evidence>
<dbReference type="Proteomes" id="UP000187651">
    <property type="component" value="Unassembled WGS sequence"/>
</dbReference>
<dbReference type="EMBL" id="FNHZ01000002">
    <property type="protein sequence ID" value="SDM68694.1"/>
    <property type="molecule type" value="Genomic_DNA"/>
</dbReference>
<sequence>MSNTTNALSRIQSILDDSSFVEIGGLVTARSTDFNIQEKKAPSDGVITGYGAINGNPVYIYSQDASVLNGTVGEMHARKIVNLMNLALKTGAPVIGLLDCAGIRLQEAQDALYSLGRIYTKMSECSGIIPQITAVYGNCGGGLAILAKLSDFTFMLEDGGKLFVNSPNVIAGNYEEKLDSASAKFQAEAGVVDFVGNEEEIANGIRDLISILPANYEEGQLVDISSNDNLNRTCPSALSNVNDPALVLAEASDDNFLIEVKKCHAPEMFTGFIRLDGVTVGAVANRLSLYDENGKETAKFNKALTVNGTKKAADFVKFCNALEIPIVTLTNVSGFDASLEAEKEMAAAVARLTYEFANADVPKVNLVVGDSYGSAYIAMNSKALGADFVYAYEGVLVGTMDSNQAVKIIYSDEISKAEDPNKEIADKVSEFEETNNSVLAAAKRGYVDTIIAPEYTRQYLCAAIEMLYGKQELRADKKHGTI</sequence>
<gene>
    <name evidence="3" type="ORF">SAMN05216544_0865</name>
</gene>
<dbReference type="InterPro" id="IPR011762">
    <property type="entry name" value="COA_CT_N"/>
</dbReference>
<dbReference type="InterPro" id="IPR051047">
    <property type="entry name" value="AccD/PCCB"/>
</dbReference>
<dbReference type="GO" id="GO:0004658">
    <property type="term" value="F:propionyl-CoA carboxylase activity"/>
    <property type="evidence" value="ECO:0007669"/>
    <property type="project" value="TreeGrafter"/>
</dbReference>
<dbReference type="RefSeq" id="WP_074521104.1">
    <property type="nucleotide sequence ID" value="NZ_FNHZ01000002.1"/>
</dbReference>
<dbReference type="OrthoDB" id="9803706at2"/>
<protein>
    <submittedName>
        <fullName evidence="3">Acetyl-CoA carboxylase, carboxyltransferase component</fullName>
    </submittedName>
</protein>
<evidence type="ECO:0000313" key="3">
    <source>
        <dbReference type="EMBL" id="SDM68694.1"/>
    </source>
</evidence>
<reference evidence="4" key="1">
    <citation type="submission" date="2016-10" db="EMBL/GenBank/DDBJ databases">
        <authorList>
            <person name="Varghese N."/>
            <person name="Submissions S."/>
        </authorList>
    </citation>
    <scope>NUCLEOTIDE SEQUENCE [LARGE SCALE GENOMIC DNA]</scope>
    <source>
        <strain evidence="4">M83</strain>
    </source>
</reference>
<dbReference type="InterPro" id="IPR011763">
    <property type="entry name" value="COA_CT_C"/>
</dbReference>
<keyword evidence="3" id="KW-0808">Transferase</keyword>
<dbReference type="InterPro" id="IPR034733">
    <property type="entry name" value="AcCoA_carboxyl_beta"/>
</dbReference>
<dbReference type="GO" id="GO:0009317">
    <property type="term" value="C:acetyl-CoA carboxylase complex"/>
    <property type="evidence" value="ECO:0007669"/>
    <property type="project" value="TreeGrafter"/>
</dbReference>
<dbReference type="PROSITE" id="PS50989">
    <property type="entry name" value="COA_CT_CTER"/>
    <property type="match status" value="1"/>
</dbReference>
<keyword evidence="4" id="KW-1185">Reference proteome</keyword>
<feature type="domain" description="CoA carboxyltransferase N-terminal" evidence="1">
    <location>
        <begin position="1"/>
        <end position="182"/>
    </location>
</feature>
<dbReference type="AlphaFoldDB" id="A0A1G9V933"/>
<evidence type="ECO:0000259" key="1">
    <source>
        <dbReference type="PROSITE" id="PS50980"/>
    </source>
</evidence>
<dbReference type="PROSITE" id="PS50980">
    <property type="entry name" value="COA_CT_NTER"/>
    <property type="match status" value="1"/>
</dbReference>
<dbReference type="Pfam" id="PF01039">
    <property type="entry name" value="Carboxyl_trans"/>
    <property type="match status" value="1"/>
</dbReference>
<accession>A0A1G9V933</accession>
<dbReference type="PANTHER" id="PTHR43842:SF2">
    <property type="entry name" value="PROPIONYL-COA CARBOXYLASE BETA CHAIN, MITOCHONDRIAL"/>
    <property type="match status" value="1"/>
</dbReference>
<proteinExistence type="predicted"/>
<name>A0A1G9V933_9FIRM</name>
<dbReference type="PANTHER" id="PTHR43842">
    <property type="entry name" value="PROPIONYL-COA CARBOXYLASE BETA CHAIN"/>
    <property type="match status" value="1"/>
</dbReference>
<organism evidence="3 4">
    <name type="scientific">Lachnospira pectinoschiza</name>
    <dbReference type="NCBI Taxonomy" id="28052"/>
    <lineage>
        <taxon>Bacteria</taxon>
        <taxon>Bacillati</taxon>
        <taxon>Bacillota</taxon>
        <taxon>Clostridia</taxon>
        <taxon>Lachnospirales</taxon>
        <taxon>Lachnospiraceae</taxon>
        <taxon>Lachnospira</taxon>
    </lineage>
</organism>
<dbReference type="InterPro" id="IPR029045">
    <property type="entry name" value="ClpP/crotonase-like_dom_sf"/>
</dbReference>
<feature type="domain" description="CoA carboxyltransferase C-terminal" evidence="2">
    <location>
        <begin position="213"/>
        <end position="477"/>
    </location>
</feature>
<dbReference type="GO" id="GO:0016740">
    <property type="term" value="F:transferase activity"/>
    <property type="evidence" value="ECO:0007669"/>
    <property type="project" value="UniProtKB-KW"/>
</dbReference>